<name>A0A4Y1RGN5_PRUDU</name>
<evidence type="ECO:0000313" key="2">
    <source>
        <dbReference type="EMBL" id="BBH03235.1"/>
    </source>
</evidence>
<dbReference type="EMBL" id="AP019301">
    <property type="protein sequence ID" value="BBH03235.1"/>
    <property type="molecule type" value="Genomic_DNA"/>
</dbReference>
<protein>
    <submittedName>
        <fullName evidence="2">Uncharacterized protein</fullName>
    </submittedName>
</protein>
<proteinExistence type="predicted"/>
<gene>
    <name evidence="2" type="ORF">Prudu_014041</name>
</gene>
<sequence length="63" mass="7052">MFLCHHPGPRAATRAGRSGVQSDSGVRKIVEPRLQTPILGRKRGGKDEGILANILDYRYFLFK</sequence>
<organism evidence="2">
    <name type="scientific">Prunus dulcis</name>
    <name type="common">Almond</name>
    <name type="synonym">Amygdalus dulcis</name>
    <dbReference type="NCBI Taxonomy" id="3755"/>
    <lineage>
        <taxon>Eukaryota</taxon>
        <taxon>Viridiplantae</taxon>
        <taxon>Streptophyta</taxon>
        <taxon>Embryophyta</taxon>
        <taxon>Tracheophyta</taxon>
        <taxon>Spermatophyta</taxon>
        <taxon>Magnoliopsida</taxon>
        <taxon>eudicotyledons</taxon>
        <taxon>Gunneridae</taxon>
        <taxon>Pentapetalae</taxon>
        <taxon>rosids</taxon>
        <taxon>fabids</taxon>
        <taxon>Rosales</taxon>
        <taxon>Rosaceae</taxon>
        <taxon>Amygdaloideae</taxon>
        <taxon>Amygdaleae</taxon>
        <taxon>Prunus</taxon>
    </lineage>
</organism>
<reference evidence="2" key="1">
    <citation type="journal article" date="2019" name="Science">
        <title>Mutation of a bHLH transcription factor allowed almond domestication.</title>
        <authorList>
            <person name="Sanchez-Perez R."/>
            <person name="Pavan S."/>
            <person name="Mazzeo R."/>
            <person name="Moldovan C."/>
            <person name="Aiese Cigliano R."/>
            <person name="Del Cueto J."/>
            <person name="Ricciardi F."/>
            <person name="Lotti C."/>
            <person name="Ricciardi L."/>
            <person name="Dicenta F."/>
            <person name="Lopez-Marques R.L."/>
            <person name="Lindberg Moller B."/>
        </authorList>
    </citation>
    <scope>NUCLEOTIDE SEQUENCE</scope>
</reference>
<feature type="region of interest" description="Disordered" evidence="1">
    <location>
        <begin position="1"/>
        <end position="25"/>
    </location>
</feature>
<accession>A0A4Y1RGN5</accession>
<evidence type="ECO:0000256" key="1">
    <source>
        <dbReference type="SAM" id="MobiDB-lite"/>
    </source>
</evidence>
<dbReference type="AlphaFoldDB" id="A0A4Y1RGN5"/>